<accession>A0ABU0L644</accession>
<dbReference type="Proteomes" id="UP001242811">
    <property type="component" value="Unassembled WGS sequence"/>
</dbReference>
<comment type="caution">
    <text evidence="1">The sequence shown here is derived from an EMBL/GenBank/DDBJ whole genome shotgun (WGS) entry which is preliminary data.</text>
</comment>
<dbReference type="EMBL" id="JAUSWA010000044">
    <property type="protein sequence ID" value="MDQ0496768.1"/>
    <property type="molecule type" value="Genomic_DNA"/>
</dbReference>
<protein>
    <recommendedName>
        <fullName evidence="3">Transposase</fullName>
    </recommendedName>
</protein>
<keyword evidence="2" id="KW-1185">Reference proteome</keyword>
<evidence type="ECO:0000313" key="1">
    <source>
        <dbReference type="EMBL" id="MDQ0496768.1"/>
    </source>
</evidence>
<evidence type="ECO:0008006" key="3">
    <source>
        <dbReference type="Google" id="ProtNLM"/>
    </source>
</evidence>
<sequence>MVVQIAEKYQVDLPNYRRIDEHFGFKAQCR</sequence>
<evidence type="ECO:0000313" key="2">
    <source>
        <dbReference type="Proteomes" id="UP001242811"/>
    </source>
</evidence>
<name>A0ABU0L644_9BACL</name>
<proteinExistence type="predicted"/>
<reference evidence="1 2" key="1">
    <citation type="submission" date="2023-07" db="EMBL/GenBank/DDBJ databases">
        <title>Genomic Encyclopedia of Type Strains, Phase IV (KMG-IV): sequencing the most valuable type-strain genomes for metagenomic binning, comparative biology and taxonomic classification.</title>
        <authorList>
            <person name="Goeker M."/>
        </authorList>
    </citation>
    <scope>NUCLEOTIDE SEQUENCE [LARGE SCALE GENOMIC DNA]</scope>
    <source>
        <strain evidence="1 2">DSM 14914</strain>
    </source>
</reference>
<organism evidence="1 2">
    <name type="scientific">Paenibacillus brasilensis</name>
    <dbReference type="NCBI Taxonomy" id="128574"/>
    <lineage>
        <taxon>Bacteria</taxon>
        <taxon>Bacillati</taxon>
        <taxon>Bacillota</taxon>
        <taxon>Bacilli</taxon>
        <taxon>Bacillales</taxon>
        <taxon>Paenibacillaceae</taxon>
        <taxon>Paenibacillus</taxon>
    </lineage>
</organism>
<gene>
    <name evidence="1" type="ORF">QOZ95_004968</name>
</gene>